<dbReference type="FunFam" id="1.10.287.130:FF:000045">
    <property type="entry name" value="Two-component system sensor histidine kinase/response regulator"/>
    <property type="match status" value="1"/>
</dbReference>
<keyword evidence="6 16" id="KW-0418">Kinase</keyword>
<dbReference type="FunFam" id="3.30.565.10:FF:000037">
    <property type="entry name" value="Hybrid sensor histidine kinase/response regulator"/>
    <property type="match status" value="1"/>
</dbReference>
<evidence type="ECO:0000259" key="13">
    <source>
        <dbReference type="PROSITE" id="PS01124"/>
    </source>
</evidence>
<dbReference type="SMART" id="SM00388">
    <property type="entry name" value="HisKA"/>
    <property type="match status" value="1"/>
</dbReference>
<dbReference type="InterPro" id="IPR001789">
    <property type="entry name" value="Sig_transdc_resp-reg_receiver"/>
</dbReference>
<evidence type="ECO:0000256" key="11">
    <source>
        <dbReference type="ARBA" id="ARBA00023163"/>
    </source>
</evidence>
<dbReference type="Pfam" id="PF00072">
    <property type="entry name" value="Response_reg"/>
    <property type="match status" value="1"/>
</dbReference>
<feature type="domain" description="Response regulatory" evidence="15">
    <location>
        <begin position="1124"/>
        <end position="1239"/>
    </location>
</feature>
<dbReference type="PROSITE" id="PS00041">
    <property type="entry name" value="HTH_ARAC_FAMILY_1"/>
    <property type="match status" value="1"/>
</dbReference>
<dbReference type="SUPFAM" id="SSF63829">
    <property type="entry name" value="Calcium-dependent phosphotriesterase"/>
    <property type="match status" value="2"/>
</dbReference>
<evidence type="ECO:0000256" key="10">
    <source>
        <dbReference type="ARBA" id="ARBA00023125"/>
    </source>
</evidence>
<keyword evidence="8" id="KW-0902">Two-component regulatory system</keyword>
<evidence type="ECO:0000313" key="16">
    <source>
        <dbReference type="EMBL" id="RNL55891.1"/>
    </source>
</evidence>
<dbReference type="InterPro" id="IPR011006">
    <property type="entry name" value="CheY-like_superfamily"/>
</dbReference>
<dbReference type="InterPro" id="IPR018060">
    <property type="entry name" value="HTH_AraC"/>
</dbReference>
<dbReference type="CDD" id="cd00063">
    <property type="entry name" value="FN3"/>
    <property type="match status" value="1"/>
</dbReference>
<evidence type="ECO:0000313" key="17">
    <source>
        <dbReference type="Proteomes" id="UP000274046"/>
    </source>
</evidence>
<dbReference type="PANTHER" id="PTHR43547:SF2">
    <property type="entry name" value="HYBRID SIGNAL TRANSDUCTION HISTIDINE KINASE C"/>
    <property type="match status" value="1"/>
</dbReference>
<dbReference type="PANTHER" id="PTHR43547">
    <property type="entry name" value="TWO-COMPONENT HISTIDINE KINASE"/>
    <property type="match status" value="1"/>
</dbReference>
<feature type="domain" description="HTH araC/xylS-type" evidence="13">
    <location>
        <begin position="1271"/>
        <end position="1370"/>
    </location>
</feature>
<dbReference type="InterPro" id="IPR011110">
    <property type="entry name" value="Reg_prop"/>
</dbReference>
<dbReference type="PROSITE" id="PS50110">
    <property type="entry name" value="RESPONSE_REGULATORY"/>
    <property type="match status" value="1"/>
</dbReference>
<dbReference type="Pfam" id="PF12833">
    <property type="entry name" value="HTH_18"/>
    <property type="match status" value="1"/>
</dbReference>
<evidence type="ECO:0000256" key="6">
    <source>
        <dbReference type="ARBA" id="ARBA00022777"/>
    </source>
</evidence>
<dbReference type="Gene3D" id="1.10.10.60">
    <property type="entry name" value="Homeodomain-like"/>
    <property type="match status" value="1"/>
</dbReference>
<dbReference type="GO" id="GO:0003700">
    <property type="term" value="F:DNA-binding transcription factor activity"/>
    <property type="evidence" value="ECO:0007669"/>
    <property type="project" value="InterPro"/>
</dbReference>
<dbReference type="InterPro" id="IPR004358">
    <property type="entry name" value="Sig_transdc_His_kin-like_C"/>
</dbReference>
<dbReference type="InterPro" id="IPR036097">
    <property type="entry name" value="HisK_dim/P_sf"/>
</dbReference>
<evidence type="ECO:0000256" key="5">
    <source>
        <dbReference type="ARBA" id="ARBA00022741"/>
    </source>
</evidence>
<dbReference type="InterPro" id="IPR018062">
    <property type="entry name" value="HTH_AraC-typ_CS"/>
</dbReference>
<dbReference type="PROSITE" id="PS01124">
    <property type="entry name" value="HTH_ARAC_FAMILY_2"/>
    <property type="match status" value="1"/>
</dbReference>
<dbReference type="PROSITE" id="PS50109">
    <property type="entry name" value="HIS_KIN"/>
    <property type="match status" value="1"/>
</dbReference>
<evidence type="ECO:0000256" key="9">
    <source>
        <dbReference type="ARBA" id="ARBA00023015"/>
    </source>
</evidence>
<comment type="caution">
    <text evidence="16">The sequence shown here is derived from an EMBL/GenBank/DDBJ whole genome shotgun (WGS) entry which is preliminary data.</text>
</comment>
<comment type="catalytic activity">
    <reaction evidence="1">
        <text>ATP + protein L-histidine = ADP + protein N-phospho-L-histidine.</text>
        <dbReference type="EC" id="2.7.13.3"/>
    </reaction>
</comment>
<evidence type="ECO:0000259" key="15">
    <source>
        <dbReference type="PROSITE" id="PS50110"/>
    </source>
</evidence>
<reference evidence="16 17" key="1">
    <citation type="submission" date="2018-10" db="EMBL/GenBank/DDBJ databases">
        <title>Genome sequencing of Pedobacter jejuensis TNB23.</title>
        <authorList>
            <person name="Cho Y.-J."/>
            <person name="Cho A."/>
            <person name="Kim O.-S."/>
        </authorList>
    </citation>
    <scope>NUCLEOTIDE SEQUENCE [LARGE SCALE GENOMIC DNA]</scope>
    <source>
        <strain evidence="16 17">TNB23</strain>
    </source>
</reference>
<dbReference type="Pfam" id="PF02518">
    <property type="entry name" value="HATPase_c"/>
    <property type="match status" value="1"/>
</dbReference>
<evidence type="ECO:0000256" key="4">
    <source>
        <dbReference type="ARBA" id="ARBA00022679"/>
    </source>
</evidence>
<dbReference type="SUPFAM" id="SSF55874">
    <property type="entry name" value="ATPase domain of HSP90 chaperone/DNA topoisomerase II/histidine kinase"/>
    <property type="match status" value="1"/>
</dbReference>
<dbReference type="CDD" id="cd17574">
    <property type="entry name" value="REC_OmpR"/>
    <property type="match status" value="1"/>
</dbReference>
<evidence type="ECO:0000256" key="2">
    <source>
        <dbReference type="ARBA" id="ARBA00012438"/>
    </source>
</evidence>
<dbReference type="InterPro" id="IPR036890">
    <property type="entry name" value="HATPase_C_sf"/>
</dbReference>
<dbReference type="InterPro" id="IPR009057">
    <property type="entry name" value="Homeodomain-like_sf"/>
</dbReference>
<dbReference type="CDD" id="cd00082">
    <property type="entry name" value="HisKA"/>
    <property type="match status" value="1"/>
</dbReference>
<dbReference type="EMBL" id="RBEE01000004">
    <property type="protein sequence ID" value="RNL55891.1"/>
    <property type="molecule type" value="Genomic_DNA"/>
</dbReference>
<dbReference type="InterPro" id="IPR003961">
    <property type="entry name" value="FN3_dom"/>
</dbReference>
<protein>
    <recommendedName>
        <fullName evidence="2">histidine kinase</fullName>
        <ecNumber evidence="2">2.7.13.3</ecNumber>
    </recommendedName>
</protein>
<dbReference type="SMART" id="SM00342">
    <property type="entry name" value="HTH_ARAC"/>
    <property type="match status" value="1"/>
</dbReference>
<sequence length="1374" mass="155211">MSFNRYCYFVFFLFTSVFVKAQTLNFKHISYKEGLVQSTISSFLQDDKGFLWIGNLKGLTRYDGYEFKSFIFDENNPQSLSSNRVNVIYQDQKKNIWIATANGLNLYQKDKENFKRIDILEIKGGRNYISSITEDAEGNLWVGTFGGVRKLNRKTFKLEDVFSSVSDQVLSSGPIFSLFLDNKQNIWAGTIAGLQKFNVKTGKQLPIPNSFKAVNELRVLVTRQDVYGTYWFGTETGGVFSFKEKENLVTRYQSNNSDPTTITSNWVKDILAYDDNHLWFATRNGISILDINANKFSNYRHDPANLNSLSDNSIWSFLKDKAGCVWVGTFAGGINFYYKGNANFKNIGESIGGSVGLNHSLVNAVAEDADGSWWIGTFGGGLTHISSDQKKNEHYTIKTKDQINTKNGIKSLADDGKESLWVGSLDGLYLFNKNTKAFKNYDIQVKDGKLSENLINAILPDGDGAWIGTNGGGLRYILKNGTIKVSIRKEDTITKGLALSDNFISAFVKDPKGNLWIGTQNGLNYFDKKQGLITKVFRKIRQRPYQINNSNITNLFIDGKQRLWIGTEGGGLNHYNQKSGRFYAISKPLGLGDDVVHSIVEDHQGHLWVSTDLGIFKIAFRSNNLPFTRNSLEITGYSAGDGLISNQFSNNAAAKLQNGELLFGGMNGISTFYPEKIIKNSLVPRVAITQVLLNNKAVPISENNSPLTSSIVESNTIVVPHDYANLSFTFSALNFISQENNEYAYKLEGLVTDTEWKEIGTQRTVNFANLSPGSYTFKVRASNNDGVWGDDYRTLKIRVLAPWWASWWAYLLYFGCAVGVLMSINRFLRIRANLKRDLYMEHLHNQRQDELYKMKLNFFTNISHEIRTPLTLILGPLEKLIDDKENSNISKSLGLIKNSADRLMKLVTELLDFRKAEEGHLKLQCRDNDIVKFCADIFYFFENSAFSRNIDYQFKAPSNPIILKFDENQLEKVIFNLLSNAFKFTADGGQISLTISFLADNTEFVKISVSDNGIGIPEEVKDKLFTSFFQVDGRGRQNIGSGIGLALSKNIVELHQGSIKVESDTSNIAQTTFTVLLPKANENMPEMDALKEVTIENDEAKRATGISEETETYNFLEPETSDYKVMLVEDNDELRDFISDSLRHIYRIVQYSNGQTALDALENEMPDLIVSDIMMPGLDGLAFCKRVKSTDATNHIPLILLTARAAVENQLDGLSIGADAYISKPFNFQILAQHIKNLLKAQHILRTKFSQRIVLEPAKMVITTPEEKFIHKLMEIIDKHMEDPLFDVNYLVNEIGMSRTVLYKKVQTLTNFPVADLIKQMRLKRAANLLKSTSFNVSEISFMVGFSDRKHFSKEFKKHYALTPSEYVKAHKEP</sequence>
<accession>A0A3N0C234</accession>
<dbReference type="Pfam" id="PF07495">
    <property type="entry name" value="Y_Y_Y"/>
    <property type="match status" value="1"/>
</dbReference>
<feature type="modified residue" description="4-aspartylphosphate" evidence="12">
    <location>
        <position position="1172"/>
    </location>
</feature>
<dbReference type="PRINTS" id="PR00344">
    <property type="entry name" value="BCTRLSENSOR"/>
</dbReference>
<dbReference type="Proteomes" id="UP000274046">
    <property type="component" value="Unassembled WGS sequence"/>
</dbReference>
<dbReference type="SMART" id="SM00387">
    <property type="entry name" value="HATPase_c"/>
    <property type="match status" value="1"/>
</dbReference>
<proteinExistence type="predicted"/>
<dbReference type="InterPro" id="IPR005467">
    <property type="entry name" value="His_kinase_dom"/>
</dbReference>
<dbReference type="SUPFAM" id="SSF47384">
    <property type="entry name" value="Homodimeric domain of signal transducing histidine kinase"/>
    <property type="match status" value="1"/>
</dbReference>
<dbReference type="SUPFAM" id="SSF52172">
    <property type="entry name" value="CheY-like"/>
    <property type="match status" value="1"/>
</dbReference>
<keyword evidence="4" id="KW-0808">Transferase</keyword>
<dbReference type="Gene3D" id="1.10.287.130">
    <property type="match status" value="1"/>
</dbReference>
<keyword evidence="11" id="KW-0804">Transcription</keyword>
<evidence type="ECO:0000256" key="12">
    <source>
        <dbReference type="PROSITE-ProRule" id="PRU00169"/>
    </source>
</evidence>
<dbReference type="InterPro" id="IPR013783">
    <property type="entry name" value="Ig-like_fold"/>
</dbReference>
<name>A0A3N0C234_9SPHI</name>
<dbReference type="SMART" id="SM00448">
    <property type="entry name" value="REC"/>
    <property type="match status" value="1"/>
</dbReference>
<evidence type="ECO:0000256" key="8">
    <source>
        <dbReference type="ARBA" id="ARBA00023012"/>
    </source>
</evidence>
<dbReference type="InterPro" id="IPR011123">
    <property type="entry name" value="Y_Y_Y"/>
</dbReference>
<dbReference type="FunFam" id="2.60.40.10:FF:000791">
    <property type="entry name" value="Two-component system sensor histidine kinase/response regulator"/>
    <property type="match status" value="1"/>
</dbReference>
<evidence type="ECO:0000256" key="3">
    <source>
        <dbReference type="ARBA" id="ARBA00022553"/>
    </source>
</evidence>
<dbReference type="OrthoDB" id="9809670at2"/>
<keyword evidence="9" id="KW-0805">Transcription regulation</keyword>
<gene>
    <name evidence="16" type="ORF">D7004_03820</name>
</gene>
<dbReference type="InterPro" id="IPR003661">
    <property type="entry name" value="HisK_dim/P_dom"/>
</dbReference>
<dbReference type="Pfam" id="PF07494">
    <property type="entry name" value="Reg_prop"/>
    <property type="match status" value="7"/>
</dbReference>
<dbReference type="GO" id="GO:0005524">
    <property type="term" value="F:ATP binding"/>
    <property type="evidence" value="ECO:0007669"/>
    <property type="project" value="UniProtKB-KW"/>
</dbReference>
<keyword evidence="17" id="KW-1185">Reference proteome</keyword>
<dbReference type="InterPro" id="IPR003594">
    <property type="entry name" value="HATPase_dom"/>
</dbReference>
<dbReference type="GO" id="GO:0000155">
    <property type="term" value="F:phosphorelay sensor kinase activity"/>
    <property type="evidence" value="ECO:0007669"/>
    <property type="project" value="InterPro"/>
</dbReference>
<dbReference type="Pfam" id="PF00512">
    <property type="entry name" value="HisKA"/>
    <property type="match status" value="1"/>
</dbReference>
<dbReference type="InterPro" id="IPR015943">
    <property type="entry name" value="WD40/YVTN_repeat-like_dom_sf"/>
</dbReference>
<keyword evidence="3 12" id="KW-0597">Phosphoprotein</keyword>
<dbReference type="GO" id="GO:0043565">
    <property type="term" value="F:sequence-specific DNA binding"/>
    <property type="evidence" value="ECO:0007669"/>
    <property type="project" value="InterPro"/>
</dbReference>
<keyword evidence="5" id="KW-0547">Nucleotide-binding</keyword>
<feature type="domain" description="Histidine kinase" evidence="14">
    <location>
        <begin position="861"/>
        <end position="1081"/>
    </location>
</feature>
<evidence type="ECO:0000259" key="14">
    <source>
        <dbReference type="PROSITE" id="PS50109"/>
    </source>
</evidence>
<evidence type="ECO:0000256" key="1">
    <source>
        <dbReference type="ARBA" id="ARBA00000085"/>
    </source>
</evidence>
<dbReference type="Gene3D" id="3.30.565.10">
    <property type="entry name" value="Histidine kinase-like ATPase, C-terminal domain"/>
    <property type="match status" value="1"/>
</dbReference>
<dbReference type="Gene3D" id="2.130.10.10">
    <property type="entry name" value="YVTN repeat-like/Quinoprotein amine dehydrogenase"/>
    <property type="match status" value="2"/>
</dbReference>
<organism evidence="16 17">
    <name type="scientific">Pedobacter jejuensis</name>
    <dbReference type="NCBI Taxonomy" id="1268550"/>
    <lineage>
        <taxon>Bacteria</taxon>
        <taxon>Pseudomonadati</taxon>
        <taxon>Bacteroidota</taxon>
        <taxon>Sphingobacteriia</taxon>
        <taxon>Sphingobacteriales</taxon>
        <taxon>Sphingobacteriaceae</taxon>
        <taxon>Pedobacter</taxon>
    </lineage>
</organism>
<keyword evidence="7" id="KW-0067">ATP-binding</keyword>
<dbReference type="EC" id="2.7.13.3" evidence="2"/>
<dbReference type="Gene3D" id="3.40.50.2300">
    <property type="match status" value="1"/>
</dbReference>
<dbReference type="SUPFAM" id="SSF46689">
    <property type="entry name" value="Homeodomain-like"/>
    <property type="match status" value="1"/>
</dbReference>
<keyword evidence="10" id="KW-0238">DNA-binding</keyword>
<dbReference type="RefSeq" id="WP_123204544.1">
    <property type="nucleotide sequence ID" value="NZ_RBEE01000004.1"/>
</dbReference>
<dbReference type="Gene3D" id="2.60.40.10">
    <property type="entry name" value="Immunoglobulins"/>
    <property type="match status" value="1"/>
</dbReference>
<evidence type="ECO:0000256" key="7">
    <source>
        <dbReference type="ARBA" id="ARBA00022840"/>
    </source>
</evidence>